<evidence type="ECO:0000256" key="7">
    <source>
        <dbReference type="ARBA" id="ARBA00022723"/>
    </source>
</evidence>
<comment type="pathway">
    <text evidence="2 12">Nucleotide-sugar biosynthesis; GDP-alpha-D-mannose biosynthesis; alpha-D-mannose 1-phosphate from D-fructose 6-phosphate: step 2/2.</text>
</comment>
<protein>
    <recommendedName>
        <fullName evidence="5 12">Phosphomannomutase</fullName>
        <ecNumber evidence="5 12">5.4.2.8</ecNumber>
    </recommendedName>
</protein>
<accession>A0A3P6TCD8</accession>
<dbReference type="InterPro" id="IPR005002">
    <property type="entry name" value="PMM"/>
</dbReference>
<keyword evidence="6 12" id="KW-0963">Cytoplasm</keyword>
<evidence type="ECO:0000256" key="1">
    <source>
        <dbReference type="ARBA" id="ARBA00004496"/>
    </source>
</evidence>
<dbReference type="AlphaFoldDB" id="A0A3P6TCD8"/>
<comment type="subunit">
    <text evidence="4 12">Homodimer.</text>
</comment>
<dbReference type="Gene3D" id="3.30.1240.20">
    <property type="match status" value="2"/>
</dbReference>
<dbReference type="Pfam" id="PF03332">
    <property type="entry name" value="PMM"/>
    <property type="match status" value="2"/>
</dbReference>
<feature type="binding site" evidence="10">
    <location>
        <position position="96"/>
    </location>
    <ligand>
        <name>alpha-D-mannose 1-phosphate</name>
        <dbReference type="ChEBI" id="CHEBI:58409"/>
    </ligand>
</feature>
<feature type="binding site" evidence="11">
    <location>
        <position position="184"/>
    </location>
    <ligand>
        <name>Mg(2+)</name>
        <dbReference type="ChEBI" id="CHEBI:18420"/>
        <label>1</label>
    </ligand>
</feature>
<proteinExistence type="inferred from homology"/>
<evidence type="ECO:0000256" key="9">
    <source>
        <dbReference type="ARBA" id="ARBA00023235"/>
    </source>
</evidence>
<evidence type="ECO:0000256" key="11">
    <source>
        <dbReference type="PIRSR" id="PIRSR605002-3"/>
    </source>
</evidence>
<keyword evidence="14" id="KW-1185">Reference proteome</keyword>
<comment type="catalytic activity">
    <reaction evidence="12">
        <text>alpha-D-mannose 1-phosphate = D-mannose 6-phosphate</text>
        <dbReference type="Rhea" id="RHEA:11140"/>
        <dbReference type="ChEBI" id="CHEBI:58409"/>
        <dbReference type="ChEBI" id="CHEBI:58735"/>
        <dbReference type="EC" id="5.4.2.8"/>
    </reaction>
</comment>
<comment type="function">
    <text evidence="12">Involved in the synthesis of the GDP-mannose and dolichol-phosphate-mannose required for a number of critical mannosyl transfer reactions.</text>
</comment>
<keyword evidence="7 11" id="KW-0479">Metal-binding</keyword>
<dbReference type="GO" id="GO:0009298">
    <property type="term" value="P:GDP-mannose biosynthetic process"/>
    <property type="evidence" value="ECO:0007669"/>
    <property type="project" value="UniProtKB-UniPathway"/>
</dbReference>
<name>A0A3P6TCD8_DIBLA</name>
<dbReference type="EC" id="5.4.2.8" evidence="5 12"/>
<dbReference type="PANTHER" id="PTHR10466">
    <property type="entry name" value="PHOSPHOMANNOMUTASE"/>
    <property type="match status" value="1"/>
</dbReference>
<dbReference type="GO" id="GO:0006487">
    <property type="term" value="P:protein N-linked glycosylation"/>
    <property type="evidence" value="ECO:0007669"/>
    <property type="project" value="TreeGrafter"/>
</dbReference>
<comment type="cofactor">
    <cofactor evidence="11">
        <name>Mg(2+)</name>
        <dbReference type="ChEBI" id="CHEBI:18420"/>
    </cofactor>
</comment>
<dbReference type="PANTHER" id="PTHR10466:SF0">
    <property type="entry name" value="PHOSPHOMANNOMUTASE"/>
    <property type="match status" value="1"/>
</dbReference>
<evidence type="ECO:0000256" key="3">
    <source>
        <dbReference type="ARBA" id="ARBA00009736"/>
    </source>
</evidence>
<dbReference type="InterPro" id="IPR036412">
    <property type="entry name" value="HAD-like_sf"/>
</dbReference>
<dbReference type="GO" id="GO:0006013">
    <property type="term" value="P:mannose metabolic process"/>
    <property type="evidence" value="ECO:0007669"/>
    <property type="project" value="TreeGrafter"/>
</dbReference>
<comment type="subcellular location">
    <subcellularLocation>
        <location evidence="1 12">Cytoplasm</location>
    </subcellularLocation>
</comment>
<dbReference type="InterPro" id="IPR023214">
    <property type="entry name" value="HAD_sf"/>
</dbReference>
<evidence type="ECO:0000256" key="12">
    <source>
        <dbReference type="RuleBase" id="RU361118"/>
    </source>
</evidence>
<dbReference type="GO" id="GO:0004615">
    <property type="term" value="F:phosphomannomutase activity"/>
    <property type="evidence" value="ECO:0007669"/>
    <property type="project" value="UniProtKB-EC"/>
</dbReference>
<evidence type="ECO:0000256" key="2">
    <source>
        <dbReference type="ARBA" id="ARBA00004699"/>
    </source>
</evidence>
<reference evidence="13 14" key="1">
    <citation type="submission" date="2018-11" db="EMBL/GenBank/DDBJ databases">
        <authorList>
            <consortium name="Pathogen Informatics"/>
        </authorList>
    </citation>
    <scope>NUCLEOTIDE SEQUENCE [LARGE SCALE GENOMIC DNA]</scope>
</reference>
<evidence type="ECO:0000313" key="13">
    <source>
        <dbReference type="EMBL" id="VDK85822.1"/>
    </source>
</evidence>
<feature type="binding site" evidence="11">
    <location>
        <position position="186"/>
    </location>
    <ligand>
        <name>Mg(2+)</name>
        <dbReference type="ChEBI" id="CHEBI:18420"/>
        <label>1</label>
    </ligand>
</feature>
<organism evidence="13 14">
    <name type="scientific">Dibothriocephalus latus</name>
    <name type="common">Fish tapeworm</name>
    <name type="synonym">Diphyllobothrium latum</name>
    <dbReference type="NCBI Taxonomy" id="60516"/>
    <lineage>
        <taxon>Eukaryota</taxon>
        <taxon>Metazoa</taxon>
        <taxon>Spiralia</taxon>
        <taxon>Lophotrochozoa</taxon>
        <taxon>Platyhelminthes</taxon>
        <taxon>Cestoda</taxon>
        <taxon>Eucestoda</taxon>
        <taxon>Diphyllobothriidea</taxon>
        <taxon>Diphyllobothriidae</taxon>
        <taxon>Dibothriocephalus</taxon>
    </lineage>
</organism>
<keyword evidence="9 12" id="KW-0413">Isomerase</keyword>
<feature type="binding site" evidence="10">
    <location>
        <position position="146"/>
    </location>
    <ligand>
        <name>alpha-D-mannose 1-phosphate</name>
        <dbReference type="ChEBI" id="CHEBI:58409"/>
    </ligand>
</feature>
<evidence type="ECO:0000256" key="6">
    <source>
        <dbReference type="ARBA" id="ARBA00022490"/>
    </source>
</evidence>
<dbReference type="InterPro" id="IPR043169">
    <property type="entry name" value="PMM_cap"/>
</dbReference>
<evidence type="ECO:0000256" key="4">
    <source>
        <dbReference type="ARBA" id="ARBA00011738"/>
    </source>
</evidence>
<dbReference type="UniPathway" id="UPA00126">
    <property type="reaction ID" value="UER00424"/>
</dbReference>
<dbReference type="EMBL" id="UYRU01044218">
    <property type="protein sequence ID" value="VDK85822.1"/>
    <property type="molecule type" value="Genomic_DNA"/>
</dbReference>
<dbReference type="Proteomes" id="UP000281553">
    <property type="component" value="Unassembled WGS sequence"/>
</dbReference>
<evidence type="ECO:0000256" key="10">
    <source>
        <dbReference type="PIRSR" id="PIRSR605002-2"/>
    </source>
</evidence>
<comment type="similarity">
    <text evidence="3 12">Belongs to the eukaryotic PMM family.</text>
</comment>
<sequence>MRLQTKVDVGVVGGSDLSKISEQMALHKIKHVFSENGLVAFREGELISKMVIKPPSPYDITVQLGEELLQKLINFILRYLSEIILPIKRGTFVEFRKGMLNIHKIREKMVDVLKKEFANDGLEFSIGKTRFLPPQFSFTGGQISIDIFPTGWNKCFCLRFLTDYKTIHFFGDKAMPGGNDYEIFSDPRVIGHSVTCPEDTQKQLRELFSI</sequence>
<dbReference type="GO" id="GO:0005829">
    <property type="term" value="C:cytosol"/>
    <property type="evidence" value="ECO:0007669"/>
    <property type="project" value="TreeGrafter"/>
</dbReference>
<dbReference type="SUPFAM" id="SSF56784">
    <property type="entry name" value="HAD-like"/>
    <property type="match status" value="1"/>
</dbReference>
<gene>
    <name evidence="13" type="ORF">DILT_LOCUS3763</name>
</gene>
<feature type="binding site" evidence="11">
    <location>
        <position position="172"/>
    </location>
    <ligand>
        <name>Mg(2+)</name>
        <dbReference type="ChEBI" id="CHEBI:18420"/>
        <label>1</label>
    </ligand>
</feature>
<dbReference type="OrthoDB" id="10264771at2759"/>
<keyword evidence="8 11" id="KW-0460">Magnesium</keyword>
<feature type="binding site" evidence="10">
    <location>
        <position position="144"/>
    </location>
    <ligand>
        <name>alpha-D-mannose 1-phosphate</name>
        <dbReference type="ChEBI" id="CHEBI:58409"/>
    </ligand>
</feature>
<dbReference type="GO" id="GO:0046872">
    <property type="term" value="F:metal ion binding"/>
    <property type="evidence" value="ECO:0007669"/>
    <property type="project" value="UniProtKB-KW"/>
</dbReference>
<dbReference type="InterPro" id="IPR006379">
    <property type="entry name" value="HAD-SF_hydro_IIB"/>
</dbReference>
<evidence type="ECO:0000313" key="14">
    <source>
        <dbReference type="Proteomes" id="UP000281553"/>
    </source>
</evidence>
<evidence type="ECO:0000256" key="8">
    <source>
        <dbReference type="ARBA" id="ARBA00022842"/>
    </source>
</evidence>
<evidence type="ECO:0000256" key="5">
    <source>
        <dbReference type="ARBA" id="ARBA00012730"/>
    </source>
</evidence>
<dbReference type="Gene3D" id="3.40.50.1000">
    <property type="entry name" value="HAD superfamily/HAD-like"/>
    <property type="match status" value="2"/>
</dbReference>
<dbReference type="NCBIfam" id="TIGR01484">
    <property type="entry name" value="HAD-SF-IIB"/>
    <property type="match status" value="1"/>
</dbReference>